<sequence>MANRIIVRRENSPPGGFQTGPARACRRGLLGVAAVAALACGGAGVAAAVPGVGSPGSTEANVAVSSAIALTGLTPSFTLTGVPGATVTGLGAVTMNVATNNLAGYAVTVESATATMAAGAPTNLDSVPIGALSVRESATTNYAALSSTVVRTVHTQSTRSIEAGDTISNDYQVVIPFVNEDTYTATLNYIATTL</sequence>
<dbReference type="Proteomes" id="UP000295447">
    <property type="component" value="Unassembled WGS sequence"/>
</dbReference>
<dbReference type="RefSeq" id="WP_202874545.1">
    <property type="nucleotide sequence ID" value="NZ_SODF01000001.1"/>
</dbReference>
<gene>
    <name evidence="1" type="ORF">EV650_3267</name>
</gene>
<accession>A0A4R8A4H5</accession>
<protein>
    <submittedName>
        <fullName evidence="1">Uncharacterized protein</fullName>
    </submittedName>
</protein>
<proteinExistence type="predicted"/>
<evidence type="ECO:0000313" key="2">
    <source>
        <dbReference type="Proteomes" id="UP000295447"/>
    </source>
</evidence>
<name>A0A4R8A4H5_9ACTN</name>
<evidence type="ECO:0000313" key="1">
    <source>
        <dbReference type="EMBL" id="TDW24388.1"/>
    </source>
</evidence>
<dbReference type="AlphaFoldDB" id="A0A4R8A4H5"/>
<dbReference type="EMBL" id="SODF01000001">
    <property type="protein sequence ID" value="TDW24388.1"/>
    <property type="molecule type" value="Genomic_DNA"/>
</dbReference>
<keyword evidence="2" id="KW-1185">Reference proteome</keyword>
<organism evidence="1 2">
    <name type="scientific">Kribbella kalugense</name>
    <dbReference type="NCBI Taxonomy" id="2512221"/>
    <lineage>
        <taxon>Bacteria</taxon>
        <taxon>Bacillati</taxon>
        <taxon>Actinomycetota</taxon>
        <taxon>Actinomycetes</taxon>
        <taxon>Propionibacteriales</taxon>
        <taxon>Kribbellaceae</taxon>
        <taxon>Kribbella</taxon>
    </lineage>
</organism>
<reference evidence="1 2" key="1">
    <citation type="submission" date="2019-03" db="EMBL/GenBank/DDBJ databases">
        <title>Genomic Encyclopedia of Type Strains, Phase III (KMG-III): the genomes of soil and plant-associated and newly described type strains.</title>
        <authorList>
            <person name="Whitman W."/>
        </authorList>
    </citation>
    <scope>NUCLEOTIDE SEQUENCE [LARGE SCALE GENOMIC DNA]</scope>
    <source>
        <strain evidence="1 2">VKM Ac-2570</strain>
    </source>
</reference>
<comment type="caution">
    <text evidence="1">The sequence shown here is derived from an EMBL/GenBank/DDBJ whole genome shotgun (WGS) entry which is preliminary data.</text>
</comment>